<keyword evidence="3" id="KW-1185">Reference proteome</keyword>
<dbReference type="RefSeq" id="WP_211428460.1">
    <property type="nucleotide sequence ID" value="NZ_CP072648.1"/>
</dbReference>
<protein>
    <submittedName>
        <fullName evidence="2">Sulfurtransferase</fullName>
    </submittedName>
</protein>
<dbReference type="InterPro" id="IPR036873">
    <property type="entry name" value="Rhodanese-like_dom_sf"/>
</dbReference>
<dbReference type="SMART" id="SM00450">
    <property type="entry name" value="RHOD"/>
    <property type="match status" value="1"/>
</dbReference>
<dbReference type="PROSITE" id="PS50206">
    <property type="entry name" value="RHODANESE_3"/>
    <property type="match status" value="1"/>
</dbReference>
<feature type="domain" description="Rhodanese" evidence="1">
    <location>
        <begin position="18"/>
        <end position="106"/>
    </location>
</feature>
<dbReference type="Proteomes" id="UP000676506">
    <property type="component" value="Chromosome 1"/>
</dbReference>
<evidence type="ECO:0000313" key="3">
    <source>
        <dbReference type="Proteomes" id="UP000676506"/>
    </source>
</evidence>
<reference evidence="2 3" key="1">
    <citation type="submission" date="2021-03" db="EMBL/GenBank/DDBJ databases">
        <title>Genomic and phenotypic characterization of Chloracidobacterium isolates provides evidence for multiple species.</title>
        <authorList>
            <person name="Saini M.K."/>
            <person name="Costas A.M.G."/>
            <person name="Tank M."/>
            <person name="Bryant D.A."/>
        </authorList>
    </citation>
    <scope>NUCLEOTIDE SEQUENCE [LARGE SCALE GENOMIC DNA]</scope>
    <source>
        <strain evidence="2 3">BV2-C</strain>
    </source>
</reference>
<dbReference type="PANTHER" id="PTHR43031:SF17">
    <property type="entry name" value="SULFURTRANSFERASE YTWF-RELATED"/>
    <property type="match status" value="1"/>
</dbReference>
<dbReference type="SUPFAM" id="SSF52821">
    <property type="entry name" value="Rhodanese/Cell cycle control phosphatase"/>
    <property type="match status" value="1"/>
</dbReference>
<dbReference type="EMBL" id="CP072648">
    <property type="protein sequence ID" value="QUW02570.1"/>
    <property type="molecule type" value="Genomic_DNA"/>
</dbReference>
<accession>A0ABX8BAJ5</accession>
<dbReference type="Gene3D" id="3.40.250.10">
    <property type="entry name" value="Rhodanese-like domain"/>
    <property type="match status" value="1"/>
</dbReference>
<sequence length="108" mass="12302">MTDIQHITATELAQRLADGQPVNLLDVREAWEYDFNRIPGGTLHPMSDMADWATKLDPAQAYVIYCHHGIRSMHACAYLRRRGFTQLFNLVGGIDAWSREVDPTVPLY</sequence>
<dbReference type="InterPro" id="IPR001763">
    <property type="entry name" value="Rhodanese-like_dom"/>
</dbReference>
<dbReference type="Pfam" id="PF00581">
    <property type="entry name" value="Rhodanese"/>
    <property type="match status" value="1"/>
</dbReference>
<dbReference type="PANTHER" id="PTHR43031">
    <property type="entry name" value="FAD-DEPENDENT OXIDOREDUCTASE"/>
    <property type="match status" value="1"/>
</dbReference>
<name>A0ABX8BAJ5_9BACT</name>
<gene>
    <name evidence="2" type="ORF">J8C06_09490</name>
</gene>
<organism evidence="2 3">
    <name type="scientific">Chloracidobacterium validum</name>
    <dbReference type="NCBI Taxonomy" id="2821543"/>
    <lineage>
        <taxon>Bacteria</taxon>
        <taxon>Pseudomonadati</taxon>
        <taxon>Acidobacteriota</taxon>
        <taxon>Terriglobia</taxon>
        <taxon>Terriglobales</taxon>
        <taxon>Acidobacteriaceae</taxon>
        <taxon>Chloracidobacterium</taxon>
    </lineage>
</organism>
<evidence type="ECO:0000313" key="2">
    <source>
        <dbReference type="EMBL" id="QUW02570.1"/>
    </source>
</evidence>
<dbReference type="InterPro" id="IPR050229">
    <property type="entry name" value="GlpE_sulfurtransferase"/>
</dbReference>
<evidence type="ECO:0000259" key="1">
    <source>
        <dbReference type="PROSITE" id="PS50206"/>
    </source>
</evidence>
<proteinExistence type="predicted"/>